<keyword evidence="5" id="KW-0347">Helicase</keyword>
<feature type="domain" description="Helicase ATP-binding" evidence="9">
    <location>
        <begin position="1"/>
        <end position="169"/>
    </location>
</feature>
<keyword evidence="3" id="KW-0547">Nucleotide-binding</keyword>
<keyword evidence="7" id="KW-0539">Nucleus</keyword>
<keyword evidence="6" id="KW-0067">ATP-binding</keyword>
<comment type="caution">
    <text evidence="11">The sequence shown here is derived from an EMBL/GenBank/DDBJ whole genome shotgun (WGS) entry which is preliminary data.</text>
</comment>
<keyword evidence="4" id="KW-0378">Hydrolase</keyword>
<name>A0ABD3MPW2_9STRA</name>
<comment type="similarity">
    <text evidence="2">Belongs to the DEAD box helicase family. DEAH subfamily. FANCM sub-subfamily.</text>
</comment>
<dbReference type="PROSITE" id="PS51194">
    <property type="entry name" value="HELICASE_CTER"/>
    <property type="match status" value="1"/>
</dbReference>
<evidence type="ECO:0000256" key="5">
    <source>
        <dbReference type="ARBA" id="ARBA00022806"/>
    </source>
</evidence>
<keyword evidence="12" id="KW-1185">Reference proteome</keyword>
<dbReference type="PANTHER" id="PTHR14025:SF20">
    <property type="entry name" value="FANCONI ANEMIA GROUP M PROTEIN"/>
    <property type="match status" value="1"/>
</dbReference>
<dbReference type="InterPro" id="IPR044749">
    <property type="entry name" value="FANCM_DEXDc"/>
</dbReference>
<organism evidence="11 12">
    <name type="scientific">Discostella pseudostelligera</name>
    <dbReference type="NCBI Taxonomy" id="259834"/>
    <lineage>
        <taxon>Eukaryota</taxon>
        <taxon>Sar</taxon>
        <taxon>Stramenopiles</taxon>
        <taxon>Ochrophyta</taxon>
        <taxon>Bacillariophyta</taxon>
        <taxon>Coscinodiscophyceae</taxon>
        <taxon>Thalassiosirophycidae</taxon>
        <taxon>Stephanodiscales</taxon>
        <taxon>Stephanodiscaceae</taxon>
        <taxon>Discostella</taxon>
    </lineage>
</organism>
<proteinExistence type="inferred from homology"/>
<evidence type="ECO:0000256" key="4">
    <source>
        <dbReference type="ARBA" id="ARBA00022801"/>
    </source>
</evidence>
<dbReference type="SMART" id="SM00490">
    <property type="entry name" value="HELICc"/>
    <property type="match status" value="1"/>
</dbReference>
<feature type="region of interest" description="Disordered" evidence="8">
    <location>
        <begin position="1083"/>
        <end position="1133"/>
    </location>
</feature>
<feature type="compositionally biased region" description="Basic and acidic residues" evidence="8">
    <location>
        <begin position="934"/>
        <end position="955"/>
    </location>
</feature>
<dbReference type="InterPro" id="IPR001650">
    <property type="entry name" value="Helicase_C-like"/>
</dbReference>
<dbReference type="SUPFAM" id="SSF52540">
    <property type="entry name" value="P-loop containing nucleoside triphosphate hydrolases"/>
    <property type="match status" value="1"/>
</dbReference>
<dbReference type="InterPro" id="IPR027417">
    <property type="entry name" value="P-loop_NTPase"/>
</dbReference>
<evidence type="ECO:0000256" key="7">
    <source>
        <dbReference type="ARBA" id="ARBA00023242"/>
    </source>
</evidence>
<feature type="compositionally biased region" description="Basic and acidic residues" evidence="8">
    <location>
        <begin position="1005"/>
        <end position="1024"/>
    </location>
</feature>
<evidence type="ECO:0008006" key="13">
    <source>
        <dbReference type="Google" id="ProtNLM"/>
    </source>
</evidence>
<evidence type="ECO:0000256" key="1">
    <source>
        <dbReference type="ARBA" id="ARBA00004123"/>
    </source>
</evidence>
<evidence type="ECO:0000259" key="10">
    <source>
        <dbReference type="PROSITE" id="PS51194"/>
    </source>
</evidence>
<dbReference type="InterPro" id="IPR014001">
    <property type="entry name" value="Helicase_ATP-bd"/>
</dbReference>
<dbReference type="CDD" id="cd18033">
    <property type="entry name" value="DEXDc_FANCM"/>
    <property type="match status" value="1"/>
</dbReference>
<evidence type="ECO:0000259" key="9">
    <source>
        <dbReference type="PROSITE" id="PS51192"/>
    </source>
</evidence>
<dbReference type="GO" id="GO:0005524">
    <property type="term" value="F:ATP binding"/>
    <property type="evidence" value="ECO:0007669"/>
    <property type="project" value="UniProtKB-KW"/>
</dbReference>
<comment type="subcellular location">
    <subcellularLocation>
        <location evidence="1">Nucleus</location>
    </subcellularLocation>
</comment>
<dbReference type="Proteomes" id="UP001530293">
    <property type="component" value="Unassembled WGS sequence"/>
</dbReference>
<dbReference type="PROSITE" id="PS51192">
    <property type="entry name" value="HELICASE_ATP_BIND_1"/>
    <property type="match status" value="1"/>
</dbReference>
<dbReference type="FunFam" id="3.40.50.300:FF:000861">
    <property type="entry name" value="Fanconi anemia, complementation group M"/>
    <property type="match status" value="1"/>
</dbReference>
<evidence type="ECO:0000256" key="8">
    <source>
        <dbReference type="SAM" id="MobiDB-lite"/>
    </source>
</evidence>
<dbReference type="Gene3D" id="3.40.50.300">
    <property type="entry name" value="P-loop containing nucleotide triphosphate hydrolases"/>
    <property type="match status" value="2"/>
</dbReference>
<feature type="compositionally biased region" description="Basic and acidic residues" evidence="8">
    <location>
        <begin position="1119"/>
        <end position="1133"/>
    </location>
</feature>
<dbReference type="GO" id="GO:0004386">
    <property type="term" value="F:helicase activity"/>
    <property type="evidence" value="ECO:0007669"/>
    <property type="project" value="UniProtKB-KW"/>
</dbReference>
<reference evidence="11 12" key="1">
    <citation type="submission" date="2024-10" db="EMBL/GenBank/DDBJ databases">
        <title>Updated reference genomes for cyclostephanoid diatoms.</title>
        <authorList>
            <person name="Roberts W.R."/>
            <person name="Alverson A.J."/>
        </authorList>
    </citation>
    <scope>NUCLEOTIDE SEQUENCE [LARGE SCALE GENOMIC DNA]</scope>
    <source>
        <strain evidence="11 12">AJA232-27</strain>
    </source>
</reference>
<dbReference type="Pfam" id="PF00271">
    <property type="entry name" value="Helicase_C"/>
    <property type="match status" value="1"/>
</dbReference>
<dbReference type="GO" id="GO:0006281">
    <property type="term" value="P:DNA repair"/>
    <property type="evidence" value="ECO:0007669"/>
    <property type="project" value="UniProtKB-ARBA"/>
</dbReference>
<feature type="region of interest" description="Disordered" evidence="8">
    <location>
        <begin position="911"/>
        <end position="1046"/>
    </location>
</feature>
<feature type="domain" description="Helicase C-terminal" evidence="10">
    <location>
        <begin position="337"/>
        <end position="514"/>
    </location>
</feature>
<sequence>MSHASIMQNTLVSLPTGLGKTLIAAVVMYNYYRWFPTGKVVFCAPTRPLVSQQIHACYKIMGIPEKHTAEISGRSKPDSREAMWSNKRVFFCTPQTLVKDIQEGRCDVKQIVCVVMDEAHRATGDHAYSVLVRLIEQSSAKFRLLGLSATPGTDIKSIQAVLDTLKISRIEARTESDPIVKQYIHHREDVIIVIKQPDIVKSLDRQFSELIAPILSRLREENVSQRLQYDSANLSSYVVHQAYQDYLSRTHDHRLGAQFNSLRDLVGARTNLKQHGVNIARTNLEAASRKQYMNFVSRQSAFQSLMHDLAVASGTENPEGRVSRLSNSFENNPKLIKLVEVLVEHFERKKAVGESTRAIVFSQWRDSVEEIVKMLNSQNNILLKPAQFIGQSSKKGKARSLSSGQDVQAGMNQAQQQMVLRQFGEGVFNILVCTCVGEEGLDIGEVDLIVNFDVMKSPIRSIQRNGRTGRKRNGRVVFLVAEHEEKSYQQSVTNSNKIARALKDPSVFKLSRNVPMFEVEPILLRKKMTVAAFHLSQVSGHTPKARGRNLGVKMKRVRGAAVAIQWRLEPNEEMERLNSFGQLPRSSCRDFEQSRNEFPPSVKRKYINSRNQSFYSKRQAANVGRSSRVLRLLGKIHAAVDKEIEPGVSDDVHVTESIKGNKIYLTEFRDSEDDCRSLNLVCEQSSFGCQSHRRDLDFDTERSCATITLNKIFGHPTFSVSPEGYDLSQIAYLFDATSENQCLVVAPPGMALHDSDEETASSALSEMSVTDDLCAFFDNTSNVELDARSNRKSFSYEANSPNIRDSFGIDTQRADGEVSTGKVVEASIHRESAMATMPCKRSSEMNENSLISAVGIVNSRILSPVQEIEASSFERANYGPRELSKEIMNDTEIHYVITSREDHDAVDLPVLNQGDSAEDHGLDFTSSKMPVPDHMPDKPIRAKESENDPTTHLEDLTDSPLQRRSLGNFTDTPSDRHKNDGKLRKRLRVAQETDLTNQPEVESVDEFRAPMHSHQLTEHQRDSLDSLTDTPLDHHRKSLDSLTDTPLERRKEVRKLRKRLRAAPGRDRTIQTEAQSIEEFQAPLQTDHQRESLHSLTDTPLERHNNVGKLRKRLRVAPGRRDRTIQQDARSRDEFQDMDKMRKKLEQKYRCKFLDTEACDDSENSDDEEDIIQQIEDEEISHDSFINDSSQLGYTQDDLDRVNADSHTDDCDHGESYQYHHRQINHQKDLSDFWKTPVFNRRMLKATTNESQDSEPSQKGLGNMNFIRSVLDHHRTGGDADQIEEEYHHLANIQVDSPIQSNHHVGLQSMNTTSPSTKNYDSLIQVGLELQNQIDRAFPVVGVPADASYVAQNNQTSILTAEQRAMIEAKRLEALRRRQFRMQQKSSSAPPINPYAK</sequence>
<feature type="compositionally biased region" description="Polar residues" evidence="8">
    <location>
        <begin position="959"/>
        <end position="972"/>
    </location>
</feature>
<evidence type="ECO:0000313" key="12">
    <source>
        <dbReference type="Proteomes" id="UP001530293"/>
    </source>
</evidence>
<dbReference type="Pfam" id="PF04851">
    <property type="entry name" value="ResIII"/>
    <property type="match status" value="1"/>
</dbReference>
<dbReference type="EMBL" id="JALLBG020000089">
    <property type="protein sequence ID" value="KAL3766039.1"/>
    <property type="molecule type" value="Genomic_DNA"/>
</dbReference>
<dbReference type="GO" id="GO:0006310">
    <property type="term" value="P:DNA recombination"/>
    <property type="evidence" value="ECO:0007669"/>
    <property type="project" value="UniProtKB-ARBA"/>
</dbReference>
<dbReference type="SMART" id="SM00487">
    <property type="entry name" value="DEXDc"/>
    <property type="match status" value="1"/>
</dbReference>
<evidence type="ECO:0000256" key="2">
    <source>
        <dbReference type="ARBA" id="ARBA00009889"/>
    </source>
</evidence>
<dbReference type="GO" id="GO:0016787">
    <property type="term" value="F:hydrolase activity"/>
    <property type="evidence" value="ECO:0007669"/>
    <property type="project" value="UniProtKB-KW"/>
</dbReference>
<dbReference type="GO" id="GO:0005634">
    <property type="term" value="C:nucleus"/>
    <property type="evidence" value="ECO:0007669"/>
    <property type="project" value="UniProtKB-SubCell"/>
</dbReference>
<dbReference type="PANTHER" id="PTHR14025">
    <property type="entry name" value="FANCONI ANEMIA GROUP M FANCM FAMILY MEMBER"/>
    <property type="match status" value="1"/>
</dbReference>
<feature type="compositionally biased region" description="Basic and acidic residues" evidence="8">
    <location>
        <begin position="973"/>
        <end position="982"/>
    </location>
</feature>
<dbReference type="InterPro" id="IPR006935">
    <property type="entry name" value="Helicase/UvrB_N"/>
</dbReference>
<evidence type="ECO:0000256" key="3">
    <source>
        <dbReference type="ARBA" id="ARBA00022741"/>
    </source>
</evidence>
<protein>
    <recommendedName>
        <fullName evidence="13">ATP-dependent DNA helicase</fullName>
    </recommendedName>
</protein>
<evidence type="ECO:0000256" key="6">
    <source>
        <dbReference type="ARBA" id="ARBA00022840"/>
    </source>
</evidence>
<gene>
    <name evidence="11" type="ORF">ACHAWU_002754</name>
</gene>
<evidence type="ECO:0000313" key="11">
    <source>
        <dbReference type="EMBL" id="KAL3766039.1"/>
    </source>
</evidence>
<accession>A0ABD3MPW2</accession>